<protein>
    <recommendedName>
        <fullName evidence="7">Type II secretion system protein GspF domain-containing protein</fullName>
    </recommendedName>
</protein>
<evidence type="ECO:0000259" key="7">
    <source>
        <dbReference type="Pfam" id="PF00482"/>
    </source>
</evidence>
<dbReference type="EMBL" id="BJLP01000009">
    <property type="protein sequence ID" value="GEA80363.1"/>
    <property type="molecule type" value="Genomic_DNA"/>
</dbReference>
<dbReference type="Proteomes" id="UP000315842">
    <property type="component" value="Unassembled WGS sequence"/>
</dbReference>
<evidence type="ECO:0000313" key="9">
    <source>
        <dbReference type="Proteomes" id="UP000315842"/>
    </source>
</evidence>
<feature type="domain" description="Type II secretion system protein GspF" evidence="7">
    <location>
        <begin position="51"/>
        <end position="164"/>
    </location>
</feature>
<keyword evidence="2" id="KW-1003">Cell membrane</keyword>
<sequence>MLAAVGALLVVTPWVVARRSPGVPGGAARVAVERAAPPVDPVLLLELVDAAVASGASLPRALRAVGAAAGGGAGRAVDAAGAALVLGASWAAAWADAPPEVHDVRDCLEQAWANGAAPGPAARARAAAVRRDRRRRARTAGASLGVHLVLPLGLCFLPAFALLGLVPLVMGLGAGLLDGVLP</sequence>
<feature type="transmembrane region" description="Helical" evidence="6">
    <location>
        <begin position="140"/>
        <end position="166"/>
    </location>
</feature>
<evidence type="ECO:0000256" key="1">
    <source>
        <dbReference type="ARBA" id="ARBA00004651"/>
    </source>
</evidence>
<evidence type="ECO:0000256" key="2">
    <source>
        <dbReference type="ARBA" id="ARBA00022475"/>
    </source>
</evidence>
<evidence type="ECO:0000256" key="4">
    <source>
        <dbReference type="ARBA" id="ARBA00022989"/>
    </source>
</evidence>
<dbReference type="Pfam" id="PF00482">
    <property type="entry name" value="T2SSF"/>
    <property type="match status" value="1"/>
</dbReference>
<comment type="subcellular location">
    <subcellularLocation>
        <location evidence="1">Cell membrane</location>
        <topology evidence="1">Multi-pass membrane protein</topology>
    </subcellularLocation>
</comment>
<evidence type="ECO:0000256" key="3">
    <source>
        <dbReference type="ARBA" id="ARBA00022692"/>
    </source>
</evidence>
<evidence type="ECO:0000256" key="5">
    <source>
        <dbReference type="ARBA" id="ARBA00023136"/>
    </source>
</evidence>
<keyword evidence="4 6" id="KW-1133">Transmembrane helix</keyword>
<evidence type="ECO:0000256" key="6">
    <source>
        <dbReference type="SAM" id="Phobius"/>
    </source>
</evidence>
<accession>A0A4Y3K8P9</accession>
<dbReference type="GO" id="GO:0005886">
    <property type="term" value="C:plasma membrane"/>
    <property type="evidence" value="ECO:0007669"/>
    <property type="project" value="UniProtKB-SubCell"/>
</dbReference>
<reference evidence="8 9" key="1">
    <citation type="submission" date="2019-06" db="EMBL/GenBank/DDBJ databases">
        <title>Whole genome shotgun sequence of Cellulomonas uda NBRC 3747.</title>
        <authorList>
            <person name="Hosoyama A."/>
            <person name="Uohara A."/>
            <person name="Ohji S."/>
            <person name="Ichikawa N."/>
        </authorList>
    </citation>
    <scope>NUCLEOTIDE SEQUENCE [LARGE SCALE GENOMIC DNA]</scope>
    <source>
        <strain evidence="8 9">NBRC 3747</strain>
    </source>
</reference>
<comment type="caution">
    <text evidence="8">The sequence shown here is derived from an EMBL/GenBank/DDBJ whole genome shotgun (WGS) entry which is preliminary data.</text>
</comment>
<keyword evidence="5 6" id="KW-0472">Membrane</keyword>
<keyword evidence="3 6" id="KW-0812">Transmembrane</keyword>
<keyword evidence="9" id="KW-1185">Reference proteome</keyword>
<dbReference type="AlphaFoldDB" id="A0A4Y3K8P9"/>
<name>A0A4Y3K8P9_CELUD</name>
<dbReference type="InterPro" id="IPR018076">
    <property type="entry name" value="T2SS_GspF_dom"/>
</dbReference>
<evidence type="ECO:0000313" key="8">
    <source>
        <dbReference type="EMBL" id="GEA80363.1"/>
    </source>
</evidence>
<proteinExistence type="predicted"/>
<dbReference type="RefSeq" id="WP_244937648.1">
    <property type="nucleotide sequence ID" value="NZ_BJLP01000009.1"/>
</dbReference>
<gene>
    <name evidence="8" type="ORF">CUD01_08070</name>
</gene>
<organism evidence="8 9">
    <name type="scientific">Cellulomonas uda</name>
    <dbReference type="NCBI Taxonomy" id="1714"/>
    <lineage>
        <taxon>Bacteria</taxon>
        <taxon>Bacillati</taxon>
        <taxon>Actinomycetota</taxon>
        <taxon>Actinomycetes</taxon>
        <taxon>Micrococcales</taxon>
        <taxon>Cellulomonadaceae</taxon>
        <taxon>Cellulomonas</taxon>
    </lineage>
</organism>